<comment type="subcellular location">
    <subcellularLocation>
        <location evidence="1">Membrane</location>
        <topology evidence="1">Multi-pass membrane protein</topology>
    </subcellularLocation>
</comment>
<accession>A0A8J1U665</accession>
<evidence type="ECO:0000313" key="4">
    <source>
        <dbReference type="EMBL" id="CAH1795232.1"/>
    </source>
</evidence>
<dbReference type="PROSITE" id="PS50850">
    <property type="entry name" value="MFS"/>
    <property type="match status" value="1"/>
</dbReference>
<dbReference type="InterPro" id="IPR050327">
    <property type="entry name" value="Proton-linked_MCT"/>
</dbReference>
<feature type="transmembrane region" description="Helical" evidence="3">
    <location>
        <begin position="94"/>
        <end position="114"/>
    </location>
</feature>
<feature type="transmembrane region" description="Helical" evidence="3">
    <location>
        <begin position="156"/>
        <end position="176"/>
    </location>
</feature>
<protein>
    <submittedName>
        <fullName evidence="4">Uncharacterized protein</fullName>
    </submittedName>
</protein>
<evidence type="ECO:0000313" key="5">
    <source>
        <dbReference type="Proteomes" id="UP000749559"/>
    </source>
</evidence>
<dbReference type="PANTHER" id="PTHR11360:SF306">
    <property type="entry name" value="RE01051P"/>
    <property type="match status" value="1"/>
</dbReference>
<feature type="transmembrane region" description="Helical" evidence="3">
    <location>
        <begin position="359"/>
        <end position="378"/>
    </location>
</feature>
<dbReference type="GO" id="GO:0016020">
    <property type="term" value="C:membrane"/>
    <property type="evidence" value="ECO:0007669"/>
    <property type="project" value="UniProtKB-SubCell"/>
</dbReference>
<dbReference type="AlphaFoldDB" id="A0A8J1U665"/>
<feature type="transmembrane region" description="Helical" evidence="3">
    <location>
        <begin position="188"/>
        <end position="206"/>
    </location>
</feature>
<dbReference type="InterPro" id="IPR020846">
    <property type="entry name" value="MFS_dom"/>
</dbReference>
<keyword evidence="5" id="KW-1185">Reference proteome</keyword>
<feature type="transmembrane region" description="Helical" evidence="3">
    <location>
        <begin position="390"/>
        <end position="407"/>
    </location>
</feature>
<feature type="transmembrane region" description="Helical" evidence="3">
    <location>
        <begin position="478"/>
        <end position="498"/>
    </location>
</feature>
<dbReference type="InterPro" id="IPR036259">
    <property type="entry name" value="MFS_trans_sf"/>
</dbReference>
<sequence length="552" mass="60935">MATKQADDNIVNQQKKIKQSNIPIDRGYAWFIVLGLFIFNTFGLGALIRSVGIIVVEYVEEFGVGAATASWIASMIFCISAITAPFANSLARRFGARPVVMMGGLIAGLGIISTSQAQNIQHVIICYGGIGGFGLGLGLSPGLVILGEYFHLKRSLATGIAMSGSSVGALIMPPFIRFLLDKYTTRGATIILGAIVFHMCLSGALFRPLSSFRPCSNNKQEMEQMLKDESDEAVVNSSSRDKKGDCNLSPRKNHPNLKLCLIDDNNDRTNIQPETSIAGECKNLDITNQNELVPKTLDSFGKDANVNQTKEHPITNARSNKYLYMNSTWSFHKLIAWFKERFPVELSLLRNRVFLTFEVSNFLGNFGQVSVLVFIPAFADDLGIPRTQTAVLVSIMGGADLFCRIVFGFIADHPKIERIYLVAAGYFILGVCLLCAPFIRGFVPMAIYVAVIGAGFSPWQTLRNVVMIDLYGIHIYSYALGMTILNSAIPLLVAAPLLGWLRDITGTFYWPYRVCGIAWLCVTFLHVFAIPIAQKWQKRKENTKQHRTDSLA</sequence>
<organism evidence="4 5">
    <name type="scientific">Owenia fusiformis</name>
    <name type="common">Polychaete worm</name>
    <dbReference type="NCBI Taxonomy" id="6347"/>
    <lineage>
        <taxon>Eukaryota</taxon>
        <taxon>Metazoa</taxon>
        <taxon>Spiralia</taxon>
        <taxon>Lophotrochozoa</taxon>
        <taxon>Annelida</taxon>
        <taxon>Polychaeta</taxon>
        <taxon>Sedentaria</taxon>
        <taxon>Canalipalpata</taxon>
        <taxon>Sabellida</taxon>
        <taxon>Oweniida</taxon>
        <taxon>Oweniidae</taxon>
        <taxon>Owenia</taxon>
    </lineage>
</organism>
<dbReference type="GO" id="GO:0008028">
    <property type="term" value="F:monocarboxylic acid transmembrane transporter activity"/>
    <property type="evidence" value="ECO:0007669"/>
    <property type="project" value="TreeGrafter"/>
</dbReference>
<dbReference type="Proteomes" id="UP000749559">
    <property type="component" value="Unassembled WGS sequence"/>
</dbReference>
<name>A0A8J1U665_OWEFU</name>
<reference evidence="4" key="1">
    <citation type="submission" date="2022-03" db="EMBL/GenBank/DDBJ databases">
        <authorList>
            <person name="Martin C."/>
        </authorList>
    </citation>
    <scope>NUCLEOTIDE SEQUENCE</scope>
</reference>
<dbReference type="InterPro" id="IPR011701">
    <property type="entry name" value="MFS"/>
</dbReference>
<comment type="caution">
    <text evidence="4">The sequence shown here is derived from an EMBL/GenBank/DDBJ whole genome shotgun (WGS) entry which is preliminary data.</text>
</comment>
<evidence type="ECO:0000256" key="1">
    <source>
        <dbReference type="ARBA" id="ARBA00004141"/>
    </source>
</evidence>
<dbReference type="Pfam" id="PF07690">
    <property type="entry name" value="MFS_1"/>
    <property type="match status" value="1"/>
</dbReference>
<dbReference type="Gene3D" id="1.20.1250.20">
    <property type="entry name" value="MFS general substrate transporter like domains"/>
    <property type="match status" value="2"/>
</dbReference>
<evidence type="ECO:0000256" key="2">
    <source>
        <dbReference type="SAM" id="MobiDB-lite"/>
    </source>
</evidence>
<feature type="transmembrane region" description="Helical" evidence="3">
    <location>
        <begin position="510"/>
        <end position="530"/>
    </location>
</feature>
<feature type="transmembrane region" description="Helical" evidence="3">
    <location>
        <begin position="28"/>
        <end position="56"/>
    </location>
</feature>
<dbReference type="EMBL" id="CAIIXF020000009">
    <property type="protein sequence ID" value="CAH1795232.1"/>
    <property type="molecule type" value="Genomic_DNA"/>
</dbReference>
<dbReference type="SUPFAM" id="SSF103473">
    <property type="entry name" value="MFS general substrate transporter"/>
    <property type="match status" value="1"/>
</dbReference>
<keyword evidence="3" id="KW-0472">Membrane</keyword>
<feature type="transmembrane region" description="Helical" evidence="3">
    <location>
        <begin position="62"/>
        <end position="82"/>
    </location>
</feature>
<dbReference type="PANTHER" id="PTHR11360">
    <property type="entry name" value="MONOCARBOXYLATE TRANSPORTER"/>
    <property type="match status" value="1"/>
</dbReference>
<proteinExistence type="predicted"/>
<dbReference type="CDD" id="cd17352">
    <property type="entry name" value="MFS_MCT_SLC16"/>
    <property type="match status" value="1"/>
</dbReference>
<feature type="transmembrane region" description="Helical" evidence="3">
    <location>
        <begin position="445"/>
        <end position="466"/>
    </location>
</feature>
<feature type="transmembrane region" description="Helical" evidence="3">
    <location>
        <begin position="120"/>
        <end position="144"/>
    </location>
</feature>
<gene>
    <name evidence="4" type="ORF">OFUS_LOCUS19802</name>
</gene>
<keyword evidence="3" id="KW-0812">Transmembrane</keyword>
<keyword evidence="3" id="KW-1133">Transmembrane helix</keyword>
<evidence type="ECO:0000256" key="3">
    <source>
        <dbReference type="SAM" id="Phobius"/>
    </source>
</evidence>
<feature type="transmembrane region" description="Helical" evidence="3">
    <location>
        <begin position="419"/>
        <end position="439"/>
    </location>
</feature>
<feature type="region of interest" description="Disordered" evidence="2">
    <location>
        <begin position="230"/>
        <end position="250"/>
    </location>
</feature>
<dbReference type="OrthoDB" id="6509908at2759"/>